<evidence type="ECO:0000256" key="2">
    <source>
        <dbReference type="ARBA" id="ARBA00022643"/>
    </source>
</evidence>
<dbReference type="Gene3D" id="3.20.20.70">
    <property type="entry name" value="Aldolase class I"/>
    <property type="match status" value="1"/>
</dbReference>
<dbReference type="GO" id="GO:0017150">
    <property type="term" value="F:tRNA dihydrouridine synthase activity"/>
    <property type="evidence" value="ECO:0007669"/>
    <property type="project" value="InterPro"/>
</dbReference>
<evidence type="ECO:0000256" key="1">
    <source>
        <dbReference type="ARBA" id="ARBA00022630"/>
    </source>
</evidence>
<evidence type="ECO:0000256" key="7">
    <source>
        <dbReference type="PIRSR" id="PIRSR006621-2"/>
    </source>
</evidence>
<comment type="function">
    <text evidence="5">Catalyzes the synthesis of 5,6-dihydrouridine (D), a modified base found in the D-loop of most tRNAs, via the reduction of the C5-C6 double bond in target uridines.</text>
</comment>
<feature type="domain" description="DUS-like FMN-binding" evidence="8">
    <location>
        <begin position="12"/>
        <end position="237"/>
    </location>
</feature>
<dbReference type="PANTHER" id="PTHR45846">
    <property type="entry name" value="TRNA-DIHYDROURIDINE(47) SYNTHASE [NAD(P)(+)]-LIKE"/>
    <property type="match status" value="1"/>
</dbReference>
<evidence type="ECO:0000256" key="3">
    <source>
        <dbReference type="ARBA" id="ARBA00022694"/>
    </source>
</evidence>
<feature type="active site" description="Proton donor" evidence="6">
    <location>
        <position position="103"/>
    </location>
</feature>
<evidence type="ECO:0000259" key="8">
    <source>
        <dbReference type="Pfam" id="PF01207"/>
    </source>
</evidence>
<dbReference type="EMBL" id="QFQP01000063">
    <property type="protein sequence ID" value="PZR04170.1"/>
    <property type="molecule type" value="Genomic_DNA"/>
</dbReference>
<comment type="similarity">
    <text evidence="5">Belongs to the dus family.</text>
</comment>
<dbReference type="AlphaFoldDB" id="A0A2W5SNK9"/>
<feature type="binding site" evidence="7">
    <location>
        <position position="170"/>
    </location>
    <ligand>
        <name>FMN</name>
        <dbReference type="ChEBI" id="CHEBI:58210"/>
    </ligand>
</feature>
<keyword evidence="4 5" id="KW-0560">Oxidoreductase</keyword>
<dbReference type="GO" id="GO:0003723">
    <property type="term" value="F:RNA binding"/>
    <property type="evidence" value="ECO:0007669"/>
    <property type="project" value="TreeGrafter"/>
</dbReference>
<reference evidence="9 10" key="1">
    <citation type="submission" date="2017-08" db="EMBL/GenBank/DDBJ databases">
        <title>Infants hospitalized years apart are colonized by the same room-sourced microbial strains.</title>
        <authorList>
            <person name="Brooks B."/>
            <person name="Olm M.R."/>
            <person name="Firek B.A."/>
            <person name="Baker R."/>
            <person name="Thomas B.C."/>
            <person name="Morowitz M.J."/>
            <person name="Banfield J.F."/>
        </authorList>
    </citation>
    <scope>NUCLEOTIDE SEQUENCE [LARGE SCALE GENOMIC DNA]</scope>
    <source>
        <strain evidence="9">S2_003_000_R2_14</strain>
    </source>
</reference>
<comment type="caution">
    <text evidence="9">The sequence shown here is derived from an EMBL/GenBank/DDBJ whole genome shotgun (WGS) entry which is preliminary data.</text>
</comment>
<keyword evidence="7" id="KW-0547">Nucleotide-binding</keyword>
<accession>A0A2W5SNK9</accession>
<evidence type="ECO:0000313" key="10">
    <source>
        <dbReference type="Proteomes" id="UP000249061"/>
    </source>
</evidence>
<dbReference type="InterPro" id="IPR035587">
    <property type="entry name" value="DUS-like_FMN-bd"/>
</dbReference>
<keyword evidence="1 5" id="KW-0285">Flavoprotein</keyword>
<dbReference type="PIRSF" id="PIRSF006621">
    <property type="entry name" value="Dus"/>
    <property type="match status" value="1"/>
</dbReference>
<dbReference type="CDD" id="cd02801">
    <property type="entry name" value="DUS_like_FMN"/>
    <property type="match status" value="1"/>
</dbReference>
<feature type="binding site" evidence="7">
    <location>
        <begin position="225"/>
        <end position="226"/>
    </location>
    <ligand>
        <name>FMN</name>
        <dbReference type="ChEBI" id="CHEBI:58210"/>
    </ligand>
</feature>
<dbReference type="GO" id="GO:0050660">
    <property type="term" value="F:flavin adenine dinucleotide binding"/>
    <property type="evidence" value="ECO:0007669"/>
    <property type="project" value="InterPro"/>
</dbReference>
<dbReference type="InterPro" id="IPR013785">
    <property type="entry name" value="Aldolase_TIM"/>
</dbReference>
<dbReference type="Proteomes" id="UP000249061">
    <property type="component" value="Unassembled WGS sequence"/>
</dbReference>
<sequence length="312" mass="33892">MLPWAQGTVPLMLAPMQGVTNRAVRQVFVDWVRPDVVFSEFMRVKHAEGAQRLSQGDLLDAKPHGKGVPLIVQLIGRDLEPLVEGAHEAQAAGAVHLNLNLGCPYGRMNVGCGGGMLERPEALPDILGALRAAIVGTFSVKVRSGYSDPEQIFSLLPVFEDAGVDFIALHARTVVQRYDGEADHSVTARVVKATSLPVIANGDLNSVEVARRVLHETGAAGLMMGRGAMRDPLLFERLRGRAPDLSMVEAHQHFLRALTRQYGALFGAEANVLSKLKSSLAVMGVLEDERVYRPLKKAKTVDDFCEGIEAMR</sequence>
<dbReference type="EC" id="1.3.1.-" evidence="5"/>
<gene>
    <name evidence="9" type="ORF">DI536_34780</name>
</gene>
<evidence type="ECO:0000313" key="9">
    <source>
        <dbReference type="EMBL" id="PZR04170.1"/>
    </source>
</evidence>
<name>A0A2W5SNK9_9BACT</name>
<proteinExistence type="inferred from homology"/>
<comment type="cofactor">
    <cofactor evidence="5 7">
        <name>FMN</name>
        <dbReference type="ChEBI" id="CHEBI:58210"/>
    </cofactor>
</comment>
<dbReference type="SUPFAM" id="SSF51395">
    <property type="entry name" value="FMN-linked oxidoreductases"/>
    <property type="match status" value="1"/>
</dbReference>
<dbReference type="InterPro" id="IPR001269">
    <property type="entry name" value="DUS_fam"/>
</dbReference>
<keyword evidence="3 5" id="KW-0819">tRNA processing</keyword>
<feature type="binding site" evidence="7">
    <location>
        <position position="73"/>
    </location>
    <ligand>
        <name>FMN</name>
        <dbReference type="ChEBI" id="CHEBI:58210"/>
    </ligand>
</feature>
<protein>
    <recommendedName>
        <fullName evidence="5">tRNA-dihydrouridine synthase</fullName>
        <ecNumber evidence="5">1.3.1.-</ecNumber>
    </recommendedName>
</protein>
<evidence type="ECO:0000256" key="6">
    <source>
        <dbReference type="PIRSR" id="PIRSR006621-1"/>
    </source>
</evidence>
<evidence type="ECO:0000256" key="5">
    <source>
        <dbReference type="PIRNR" id="PIRNR006621"/>
    </source>
</evidence>
<dbReference type="PANTHER" id="PTHR45846:SF1">
    <property type="entry name" value="TRNA-DIHYDROURIDINE(47) SYNTHASE [NAD(P)(+)]-LIKE"/>
    <property type="match status" value="1"/>
</dbReference>
<keyword evidence="2 5" id="KW-0288">FMN</keyword>
<dbReference type="Pfam" id="PF01207">
    <property type="entry name" value="Dus"/>
    <property type="match status" value="1"/>
</dbReference>
<organism evidence="9 10">
    <name type="scientific">Archangium gephyra</name>
    <dbReference type="NCBI Taxonomy" id="48"/>
    <lineage>
        <taxon>Bacteria</taxon>
        <taxon>Pseudomonadati</taxon>
        <taxon>Myxococcota</taxon>
        <taxon>Myxococcia</taxon>
        <taxon>Myxococcales</taxon>
        <taxon>Cystobacterineae</taxon>
        <taxon>Archangiaceae</taxon>
        <taxon>Archangium</taxon>
    </lineage>
</organism>
<feature type="binding site" evidence="7">
    <location>
        <position position="141"/>
    </location>
    <ligand>
        <name>FMN</name>
        <dbReference type="ChEBI" id="CHEBI:58210"/>
    </ligand>
</feature>
<evidence type="ECO:0000256" key="4">
    <source>
        <dbReference type="ARBA" id="ARBA00023002"/>
    </source>
</evidence>